<dbReference type="Pfam" id="PF13853">
    <property type="entry name" value="7tm_4"/>
    <property type="match status" value="1"/>
</dbReference>
<dbReference type="Proteomes" id="UP001181693">
    <property type="component" value="Unassembled WGS sequence"/>
</dbReference>
<feature type="transmembrane region" description="Helical" evidence="12">
    <location>
        <begin position="140"/>
        <end position="162"/>
    </location>
</feature>
<keyword evidence="3 12" id="KW-0716">Sensory transduction</keyword>
<dbReference type="PANTHER" id="PTHR26452">
    <property type="entry name" value="OLFACTORY RECEPTOR"/>
    <property type="match status" value="1"/>
</dbReference>
<dbReference type="PROSITE" id="PS00237">
    <property type="entry name" value="G_PROTEIN_RECEP_F1_1"/>
    <property type="match status" value="1"/>
</dbReference>
<reference evidence="14" key="1">
    <citation type="thesis" date="2020" institute="ProQuest LLC" country="789 East Eisenhower Parkway, Ann Arbor, MI, USA">
        <title>Comparative Genomics and Chromosome Evolution.</title>
        <authorList>
            <person name="Mudd A.B."/>
        </authorList>
    </citation>
    <scope>NUCLEOTIDE SEQUENCE</scope>
    <source>
        <strain evidence="14">1538</strain>
        <tissue evidence="14">Blood</tissue>
    </source>
</reference>
<dbReference type="InterPro" id="IPR000725">
    <property type="entry name" value="Olfact_rcpt"/>
</dbReference>
<evidence type="ECO:0000256" key="3">
    <source>
        <dbReference type="ARBA" id="ARBA00022606"/>
    </source>
</evidence>
<keyword evidence="4 11" id="KW-0812">Transmembrane</keyword>
<evidence type="ECO:0000256" key="4">
    <source>
        <dbReference type="ARBA" id="ARBA00022692"/>
    </source>
</evidence>
<evidence type="ECO:0000313" key="14">
    <source>
        <dbReference type="EMBL" id="DBA14028.1"/>
    </source>
</evidence>
<dbReference type="InterPro" id="IPR017452">
    <property type="entry name" value="GPCR_Rhodpsn_7TM"/>
</dbReference>
<sequence length="312" mass="35238">MEEVNQTSPQRFILLGLSNIPYLQAICFLQFLVMYIMTLLGNLLLIIVVRINPKLQTPMYFFLVNLSIIDICLSSTIVPKLLINTLATDKSISMLGCAVQMFVHLALGVTECILLGIMAYDRFAAICRPLHYNTIMNKMLCASLTVSVWGLGTINSAIHVVLTFQLPFCRSHHVNHFFCEVPPFLRMSCRDTFLNEIGMYISAGILGICPFCLTLISYIHIISTILKIRSSQGRHKAFSVCTSHLIVVTLYYGTALSMYLKGRSTYSSEKDKTVSILYTSVTPMLNPIVYSTRNTEVKNTIKKTRTNFKLRF</sequence>
<accession>A0AAV2ZKF2</accession>
<keyword evidence="8 12" id="KW-0472">Membrane</keyword>
<dbReference type="FunFam" id="1.20.1070.10:FF:000001">
    <property type="entry name" value="Olfactory receptor"/>
    <property type="match status" value="1"/>
</dbReference>
<comment type="similarity">
    <text evidence="11">Belongs to the G-protein coupled receptor 1 family.</text>
</comment>
<evidence type="ECO:0000259" key="13">
    <source>
        <dbReference type="PROSITE" id="PS50262"/>
    </source>
</evidence>
<dbReference type="InterPro" id="IPR000276">
    <property type="entry name" value="GPCR_Rhodpsn"/>
</dbReference>
<keyword evidence="7 11" id="KW-0297">G-protein coupled receptor</keyword>
<keyword evidence="10 11" id="KW-0807">Transducer</keyword>
<evidence type="ECO:0000256" key="12">
    <source>
        <dbReference type="RuleBase" id="RU363047"/>
    </source>
</evidence>
<evidence type="ECO:0000256" key="10">
    <source>
        <dbReference type="ARBA" id="ARBA00023224"/>
    </source>
</evidence>
<dbReference type="EMBL" id="DYDO01000013">
    <property type="protein sequence ID" value="DBA14028.1"/>
    <property type="molecule type" value="Genomic_DNA"/>
</dbReference>
<protein>
    <recommendedName>
        <fullName evidence="12">Olfactory receptor</fullName>
    </recommendedName>
</protein>
<dbReference type="AlphaFoldDB" id="A0AAV2ZKF2"/>
<dbReference type="CDD" id="cd13954">
    <property type="entry name" value="7tmA_OR"/>
    <property type="match status" value="1"/>
</dbReference>
<evidence type="ECO:0000256" key="1">
    <source>
        <dbReference type="ARBA" id="ARBA00004651"/>
    </source>
</evidence>
<evidence type="ECO:0000256" key="2">
    <source>
        <dbReference type="ARBA" id="ARBA00022475"/>
    </source>
</evidence>
<evidence type="ECO:0000256" key="6">
    <source>
        <dbReference type="ARBA" id="ARBA00022989"/>
    </source>
</evidence>
<keyword evidence="6 12" id="KW-1133">Transmembrane helix</keyword>
<evidence type="ECO:0000256" key="7">
    <source>
        <dbReference type="ARBA" id="ARBA00023040"/>
    </source>
</evidence>
<dbReference type="GO" id="GO:0005886">
    <property type="term" value="C:plasma membrane"/>
    <property type="evidence" value="ECO:0007669"/>
    <property type="project" value="UniProtKB-SubCell"/>
</dbReference>
<proteinExistence type="inferred from homology"/>
<dbReference type="PROSITE" id="PS50262">
    <property type="entry name" value="G_PROTEIN_RECEP_F1_2"/>
    <property type="match status" value="1"/>
</dbReference>
<gene>
    <name evidence="14" type="ORF">GDO54_005046</name>
</gene>
<dbReference type="Gene3D" id="1.20.1070.10">
    <property type="entry name" value="Rhodopsin 7-helix transmembrane proteins"/>
    <property type="match status" value="1"/>
</dbReference>
<organism evidence="14 15">
    <name type="scientific">Pyxicephalus adspersus</name>
    <name type="common">African bullfrog</name>
    <dbReference type="NCBI Taxonomy" id="30357"/>
    <lineage>
        <taxon>Eukaryota</taxon>
        <taxon>Metazoa</taxon>
        <taxon>Chordata</taxon>
        <taxon>Craniata</taxon>
        <taxon>Vertebrata</taxon>
        <taxon>Euteleostomi</taxon>
        <taxon>Amphibia</taxon>
        <taxon>Batrachia</taxon>
        <taxon>Anura</taxon>
        <taxon>Neobatrachia</taxon>
        <taxon>Ranoidea</taxon>
        <taxon>Pyxicephalidae</taxon>
        <taxon>Pyxicephalinae</taxon>
        <taxon>Pyxicephalus</taxon>
    </lineage>
</organism>
<dbReference type="PRINTS" id="PR00237">
    <property type="entry name" value="GPCRRHODOPSN"/>
</dbReference>
<dbReference type="PRINTS" id="PR00245">
    <property type="entry name" value="OLFACTORYR"/>
</dbReference>
<comment type="subcellular location">
    <subcellularLocation>
        <location evidence="1 12">Cell membrane</location>
        <topology evidence="1 12">Multi-pass membrane protein</topology>
    </subcellularLocation>
</comment>
<dbReference type="GO" id="GO:0004984">
    <property type="term" value="F:olfactory receptor activity"/>
    <property type="evidence" value="ECO:0007669"/>
    <property type="project" value="InterPro"/>
</dbReference>
<feature type="domain" description="G-protein coupled receptors family 1 profile" evidence="13">
    <location>
        <begin position="41"/>
        <end position="290"/>
    </location>
</feature>
<keyword evidence="5 12" id="KW-0552">Olfaction</keyword>
<feature type="transmembrane region" description="Helical" evidence="12">
    <location>
        <begin position="238"/>
        <end position="260"/>
    </location>
</feature>
<name>A0AAV2ZKF2_PYXAD</name>
<feature type="transmembrane region" description="Helical" evidence="12">
    <location>
        <begin position="60"/>
        <end position="78"/>
    </location>
</feature>
<feature type="transmembrane region" description="Helical" evidence="12">
    <location>
        <begin position="20"/>
        <end position="48"/>
    </location>
</feature>
<keyword evidence="15" id="KW-1185">Reference proteome</keyword>
<comment type="caution">
    <text evidence="14">The sequence shown here is derived from an EMBL/GenBank/DDBJ whole genome shotgun (WGS) entry which is preliminary data.</text>
</comment>
<evidence type="ECO:0000256" key="8">
    <source>
        <dbReference type="ARBA" id="ARBA00023136"/>
    </source>
</evidence>
<evidence type="ECO:0000256" key="11">
    <source>
        <dbReference type="RuleBase" id="RU000688"/>
    </source>
</evidence>
<dbReference type="GO" id="GO:0004930">
    <property type="term" value="F:G protein-coupled receptor activity"/>
    <property type="evidence" value="ECO:0007669"/>
    <property type="project" value="UniProtKB-KW"/>
</dbReference>
<feature type="transmembrane region" description="Helical" evidence="12">
    <location>
        <begin position="98"/>
        <end position="120"/>
    </location>
</feature>
<feature type="transmembrane region" description="Helical" evidence="12">
    <location>
        <begin position="197"/>
        <end position="226"/>
    </location>
</feature>
<dbReference type="SUPFAM" id="SSF81321">
    <property type="entry name" value="Family A G protein-coupled receptor-like"/>
    <property type="match status" value="1"/>
</dbReference>
<evidence type="ECO:0000256" key="5">
    <source>
        <dbReference type="ARBA" id="ARBA00022725"/>
    </source>
</evidence>
<keyword evidence="2 12" id="KW-1003">Cell membrane</keyword>
<keyword evidence="9 11" id="KW-0675">Receptor</keyword>
<evidence type="ECO:0000313" key="15">
    <source>
        <dbReference type="Proteomes" id="UP001181693"/>
    </source>
</evidence>
<evidence type="ECO:0000256" key="9">
    <source>
        <dbReference type="ARBA" id="ARBA00023170"/>
    </source>
</evidence>
<dbReference type="InterPro" id="IPR050516">
    <property type="entry name" value="Olfactory_GPCR"/>
</dbReference>